<name>A0AA43XN49_9CLOT</name>
<gene>
    <name evidence="1" type="ORF">ISALK_12240</name>
</gene>
<accession>A0AA43XN49</accession>
<evidence type="ECO:0000313" key="1">
    <source>
        <dbReference type="EMBL" id="NBG89259.1"/>
    </source>
</evidence>
<dbReference type="AlphaFoldDB" id="A0AA43XN49"/>
<keyword evidence="2" id="KW-1185">Reference proteome</keyword>
<reference evidence="1 2" key="1">
    <citation type="submission" date="2019-04" db="EMBL/GenBank/DDBJ databases">
        <title>Isachenkonia alkalipeptolytica gen. nov. sp. nov. a new anaerobic, alkiliphilic organothrophic bacterium capable to reduce synthesized ferrihydrite isolated from a soda lake.</title>
        <authorList>
            <person name="Toshchakov S.V."/>
            <person name="Zavarzina D.G."/>
            <person name="Zhilina T.N."/>
            <person name="Kostrikina N.A."/>
            <person name="Kublanov I.V."/>
        </authorList>
    </citation>
    <scope>NUCLEOTIDE SEQUENCE [LARGE SCALE GENOMIC DNA]</scope>
    <source>
        <strain evidence="1 2">Z-1701</strain>
    </source>
</reference>
<dbReference type="EMBL" id="SUMG01000020">
    <property type="protein sequence ID" value="NBG89259.1"/>
    <property type="molecule type" value="Genomic_DNA"/>
</dbReference>
<comment type="caution">
    <text evidence="1">The sequence shown here is derived from an EMBL/GenBank/DDBJ whole genome shotgun (WGS) entry which is preliminary data.</text>
</comment>
<dbReference type="Proteomes" id="UP000449710">
    <property type="component" value="Unassembled WGS sequence"/>
</dbReference>
<organism evidence="1 2">
    <name type="scientific">Isachenkonia alkalipeptolytica</name>
    <dbReference type="NCBI Taxonomy" id="2565777"/>
    <lineage>
        <taxon>Bacteria</taxon>
        <taxon>Bacillati</taxon>
        <taxon>Bacillota</taxon>
        <taxon>Clostridia</taxon>
        <taxon>Eubacteriales</taxon>
        <taxon>Clostridiaceae</taxon>
        <taxon>Isachenkonia</taxon>
    </lineage>
</organism>
<dbReference type="Gene3D" id="3.40.50.720">
    <property type="entry name" value="NAD(P)-binding Rossmann-like Domain"/>
    <property type="match status" value="1"/>
</dbReference>
<dbReference type="RefSeq" id="WP_160722746.1">
    <property type="nucleotide sequence ID" value="NZ_SUMG01000020.1"/>
</dbReference>
<protein>
    <submittedName>
        <fullName evidence="1">FdrA domain protein</fullName>
    </submittedName>
</protein>
<evidence type="ECO:0000313" key="2">
    <source>
        <dbReference type="Proteomes" id="UP000449710"/>
    </source>
</evidence>
<proteinExistence type="predicted"/>
<sequence>MSKINKLFDSELRVINLGLESFSEELKLQKTEVVHVEWRPVAGGNKKLGNILNQLG</sequence>